<reference evidence="9 10" key="1">
    <citation type="submission" date="2019-11" db="EMBL/GenBank/DDBJ databases">
        <title>Characterisation of Fundicoccus ignavus gen. nov. sp. nov., a novel genus of the family Aerococcaceae isolated from bulk tank milk.</title>
        <authorList>
            <person name="Siebert A."/>
            <person name="Huptas C."/>
            <person name="Wenning M."/>
            <person name="Scherer S."/>
            <person name="Doll E.V."/>
        </authorList>
    </citation>
    <scope>NUCLEOTIDE SEQUENCE [LARGE SCALE GENOMIC DNA]</scope>
    <source>
        <strain evidence="9 10">WS4759</strain>
    </source>
</reference>
<evidence type="ECO:0000313" key="9">
    <source>
        <dbReference type="EMBL" id="MRI84703.1"/>
    </source>
</evidence>
<dbReference type="PANTHER" id="PTHR47618">
    <property type="entry name" value="BIFUNCTIONAL OLIGORIBONUCLEASE AND PAP PHOSPHATASE NRNA"/>
    <property type="match status" value="1"/>
</dbReference>
<dbReference type="SUPFAM" id="SSF64182">
    <property type="entry name" value="DHH phosphoesterases"/>
    <property type="match status" value="1"/>
</dbReference>
<dbReference type="PANTHER" id="PTHR47618:SF1">
    <property type="entry name" value="BIFUNCTIONAL OLIGORIBONUCLEASE AND PAP PHOSPHATASE NRNA"/>
    <property type="match status" value="1"/>
</dbReference>
<dbReference type="InterPro" id="IPR001667">
    <property type="entry name" value="DDH_dom"/>
</dbReference>
<feature type="domain" description="DHHA2" evidence="8">
    <location>
        <begin position="181"/>
        <end position="308"/>
    </location>
</feature>
<evidence type="ECO:0000256" key="2">
    <source>
        <dbReference type="ARBA" id="ARBA00012146"/>
    </source>
</evidence>
<dbReference type="GO" id="GO:0005737">
    <property type="term" value="C:cytoplasm"/>
    <property type="evidence" value="ECO:0007669"/>
    <property type="project" value="InterPro"/>
</dbReference>
<evidence type="ECO:0000256" key="6">
    <source>
        <dbReference type="ARBA" id="ARBA00032535"/>
    </source>
</evidence>
<evidence type="ECO:0000256" key="5">
    <source>
        <dbReference type="ARBA" id="ARBA00023211"/>
    </source>
</evidence>
<dbReference type="EMBL" id="WJQS01000002">
    <property type="protein sequence ID" value="MRI84703.1"/>
    <property type="molecule type" value="Genomic_DNA"/>
</dbReference>
<keyword evidence="10" id="KW-1185">Reference proteome</keyword>
<protein>
    <recommendedName>
        <fullName evidence="2">inorganic diphosphatase</fullName>
        <ecNumber evidence="2">3.6.1.1</ecNumber>
    </recommendedName>
    <alternativeName>
        <fullName evidence="6">Pyrophosphate phospho-hydrolase</fullName>
    </alternativeName>
</protein>
<proteinExistence type="predicted"/>
<dbReference type="Gene3D" id="3.90.1640.10">
    <property type="entry name" value="inorganic pyrophosphatase (n-terminal core)"/>
    <property type="match status" value="1"/>
</dbReference>
<evidence type="ECO:0000256" key="3">
    <source>
        <dbReference type="ARBA" id="ARBA00022723"/>
    </source>
</evidence>
<dbReference type="InterPro" id="IPR038222">
    <property type="entry name" value="DHHA2_dom_sf"/>
</dbReference>
<dbReference type="InterPro" id="IPR051319">
    <property type="entry name" value="Oligoribo/pAp-PDE_c-di-AMP_PDE"/>
</dbReference>
<dbReference type="AlphaFoldDB" id="A0A6I2GWI7"/>
<comment type="catalytic activity">
    <reaction evidence="7">
        <text>diphosphate + H2O = 2 phosphate + H(+)</text>
        <dbReference type="Rhea" id="RHEA:24576"/>
        <dbReference type="ChEBI" id="CHEBI:15377"/>
        <dbReference type="ChEBI" id="CHEBI:15378"/>
        <dbReference type="ChEBI" id="CHEBI:33019"/>
        <dbReference type="ChEBI" id="CHEBI:43474"/>
        <dbReference type="EC" id="3.6.1.1"/>
    </reaction>
</comment>
<sequence>MTKYLVFGHKNPDTDTIASAIAMSYFLEKQGEEAEPVALGEVNDETAFALNYFNVSAPRVVTTVANEVSNVALVDHNESVQSVEDLSEVTVDFVVDHHRISGFETAQPLYYRAEPIGCTATILFKMFVEHSYDIPKAIAGLMLSAIISDTLLFKSPTTTNQDENAAIELSKIADVNLEVYGMDLLKSGTDLSSKSETELLNSDAKNFDMDGKKVRIGQVNVVDFEDILARKSALLDQMATEFMAAGDLELSVLIITDILESNSIGLVVGNDFAAVEKAFKVPVVEQQLELPGVVSRKKQVVPQLTESYTV</sequence>
<keyword evidence="5" id="KW-0464">Manganese</keyword>
<dbReference type="SMART" id="SM01131">
    <property type="entry name" value="DHHA2"/>
    <property type="match status" value="1"/>
</dbReference>
<organism evidence="9 10">
    <name type="scientific">Fundicoccus ignavus</name>
    <dbReference type="NCBI Taxonomy" id="2664442"/>
    <lineage>
        <taxon>Bacteria</taxon>
        <taxon>Bacillati</taxon>
        <taxon>Bacillota</taxon>
        <taxon>Bacilli</taxon>
        <taxon>Lactobacillales</taxon>
        <taxon>Aerococcaceae</taxon>
        <taxon>Fundicoccus</taxon>
    </lineage>
</organism>
<comment type="caution">
    <text evidence="9">The sequence shown here is derived from an EMBL/GenBank/DDBJ whole genome shotgun (WGS) entry which is preliminary data.</text>
</comment>
<keyword evidence="3" id="KW-0479">Metal-binding</keyword>
<dbReference type="Gene3D" id="3.10.310.20">
    <property type="entry name" value="DHHA2 domain"/>
    <property type="match status" value="1"/>
</dbReference>
<dbReference type="FunFam" id="3.90.1640.10:FF:000001">
    <property type="entry name" value="Probable manganese-dependent inorganic pyrophosphatase"/>
    <property type="match status" value="1"/>
</dbReference>
<dbReference type="EC" id="3.6.1.1" evidence="2"/>
<dbReference type="Proteomes" id="UP000430975">
    <property type="component" value="Unassembled WGS sequence"/>
</dbReference>
<dbReference type="InterPro" id="IPR038763">
    <property type="entry name" value="DHH_sf"/>
</dbReference>
<accession>A0A6I2GWI7</accession>
<dbReference type="NCBIfam" id="NF003877">
    <property type="entry name" value="PRK05427.1"/>
    <property type="match status" value="1"/>
</dbReference>
<dbReference type="InterPro" id="IPR004097">
    <property type="entry name" value="DHHA2"/>
</dbReference>
<name>A0A6I2GWI7_9LACT</name>
<keyword evidence="4 9" id="KW-0378">Hydrolase</keyword>
<evidence type="ECO:0000313" key="10">
    <source>
        <dbReference type="Proteomes" id="UP000430975"/>
    </source>
</evidence>
<evidence type="ECO:0000259" key="8">
    <source>
        <dbReference type="SMART" id="SM01131"/>
    </source>
</evidence>
<gene>
    <name evidence="9" type="ORF">GIY09_02170</name>
</gene>
<dbReference type="Pfam" id="PF01368">
    <property type="entry name" value="DHH"/>
    <property type="match status" value="1"/>
</dbReference>
<evidence type="ECO:0000256" key="7">
    <source>
        <dbReference type="ARBA" id="ARBA00047820"/>
    </source>
</evidence>
<dbReference type="Pfam" id="PF02833">
    <property type="entry name" value="DHHA2"/>
    <property type="match status" value="1"/>
</dbReference>
<evidence type="ECO:0000256" key="4">
    <source>
        <dbReference type="ARBA" id="ARBA00022801"/>
    </source>
</evidence>
<dbReference type="GO" id="GO:0004427">
    <property type="term" value="F:inorganic diphosphate phosphatase activity"/>
    <property type="evidence" value="ECO:0007669"/>
    <property type="project" value="UniProtKB-EC"/>
</dbReference>
<evidence type="ECO:0000256" key="1">
    <source>
        <dbReference type="ARBA" id="ARBA00001936"/>
    </source>
</evidence>
<comment type="cofactor">
    <cofactor evidence="1">
        <name>Mn(2+)</name>
        <dbReference type="ChEBI" id="CHEBI:29035"/>
    </cofactor>
</comment>
<dbReference type="RefSeq" id="WP_153863110.1">
    <property type="nucleotide sequence ID" value="NZ_WJQS01000002.1"/>
</dbReference>
<dbReference type="GO" id="GO:0046872">
    <property type="term" value="F:metal ion binding"/>
    <property type="evidence" value="ECO:0007669"/>
    <property type="project" value="UniProtKB-KW"/>
</dbReference>